<dbReference type="GO" id="GO:0003729">
    <property type="term" value="F:mRNA binding"/>
    <property type="evidence" value="ECO:0007669"/>
    <property type="project" value="InterPro"/>
</dbReference>
<dbReference type="HOGENOM" id="CLU_164851_6_0_3"/>
<keyword evidence="7" id="KW-0346">Stress response</keyword>
<dbReference type="RefSeq" id="WP_009547870.1">
    <property type="nucleotide sequence ID" value="NC_010546.1"/>
</dbReference>
<keyword evidence="4" id="KW-0255">Endonuclease</keyword>
<dbReference type="OrthoDB" id="121656at2"/>
<keyword evidence="2" id="KW-1277">Toxin-antitoxin system</keyword>
<dbReference type="Pfam" id="PF07927">
    <property type="entry name" value="HicA_toxin"/>
    <property type="match status" value="1"/>
</dbReference>
<keyword evidence="6" id="KW-0694">RNA-binding</keyword>
<dbReference type="STRING" id="43989.cce_3064"/>
<keyword evidence="5" id="KW-0378">Hydrolase</keyword>
<evidence type="ECO:0000256" key="4">
    <source>
        <dbReference type="ARBA" id="ARBA00022759"/>
    </source>
</evidence>
<dbReference type="KEGG" id="cyt:cce_3064"/>
<evidence type="ECO:0000313" key="9">
    <source>
        <dbReference type="Proteomes" id="UP000001203"/>
    </source>
</evidence>
<keyword evidence="9" id="KW-1185">Reference proteome</keyword>
<comment type="similarity">
    <text evidence="1">Belongs to the HicA mRNA interferase family.</text>
</comment>
<dbReference type="eggNOG" id="COG1724">
    <property type="taxonomic scope" value="Bacteria"/>
</dbReference>
<dbReference type="Gene3D" id="3.30.920.30">
    <property type="entry name" value="Hypothetical protein"/>
    <property type="match status" value="1"/>
</dbReference>
<dbReference type="InterPro" id="IPR038570">
    <property type="entry name" value="HicA_sf"/>
</dbReference>
<protein>
    <recommendedName>
        <fullName evidence="10">YcfA-like protein</fullName>
    </recommendedName>
</protein>
<evidence type="ECO:0000256" key="6">
    <source>
        <dbReference type="ARBA" id="ARBA00022884"/>
    </source>
</evidence>
<accession>B1WWU3</accession>
<dbReference type="AlphaFoldDB" id="B1WWU3"/>
<dbReference type="PANTHER" id="PTHR34873:SF3">
    <property type="entry name" value="ADDICTION MODULE TOXIN, HICA FAMILY"/>
    <property type="match status" value="1"/>
</dbReference>
<evidence type="ECO:0000256" key="7">
    <source>
        <dbReference type="ARBA" id="ARBA00023016"/>
    </source>
</evidence>
<evidence type="ECO:0000256" key="1">
    <source>
        <dbReference type="ARBA" id="ARBA00006620"/>
    </source>
</evidence>
<dbReference type="PANTHER" id="PTHR34873">
    <property type="entry name" value="SSR1766 PROTEIN"/>
    <property type="match status" value="1"/>
</dbReference>
<evidence type="ECO:0000256" key="5">
    <source>
        <dbReference type="ARBA" id="ARBA00022801"/>
    </source>
</evidence>
<proteinExistence type="inferred from homology"/>
<dbReference type="EMBL" id="CP000806">
    <property type="protein sequence ID" value="ACB52412.1"/>
    <property type="molecule type" value="Genomic_DNA"/>
</dbReference>
<sequence length="74" mass="8126">MSNIPAVTGKKMISALKKAGFIVARVKGSHHFLIHSDGRRTVIPVHGKETIGKGLFAQILRDCELTVNEFIDLL</sequence>
<dbReference type="SUPFAM" id="SSF54786">
    <property type="entry name" value="YcfA/nrd intein domain"/>
    <property type="match status" value="1"/>
</dbReference>
<evidence type="ECO:0000313" key="8">
    <source>
        <dbReference type="EMBL" id="ACB52412.1"/>
    </source>
</evidence>
<evidence type="ECO:0008006" key="10">
    <source>
        <dbReference type="Google" id="ProtNLM"/>
    </source>
</evidence>
<dbReference type="GO" id="GO:0016787">
    <property type="term" value="F:hydrolase activity"/>
    <property type="evidence" value="ECO:0007669"/>
    <property type="project" value="UniProtKB-KW"/>
</dbReference>
<dbReference type="InterPro" id="IPR012933">
    <property type="entry name" value="HicA_mRNA_interferase"/>
</dbReference>
<dbReference type="GO" id="GO:0004519">
    <property type="term" value="F:endonuclease activity"/>
    <property type="evidence" value="ECO:0007669"/>
    <property type="project" value="UniProtKB-KW"/>
</dbReference>
<keyword evidence="3" id="KW-0540">Nuclease</keyword>
<organism evidence="8 9">
    <name type="scientific">Crocosphaera subtropica (strain ATCC 51142 / BH68)</name>
    <name type="common">Cyanothece sp. (strain ATCC 51142)</name>
    <dbReference type="NCBI Taxonomy" id="43989"/>
    <lineage>
        <taxon>Bacteria</taxon>
        <taxon>Bacillati</taxon>
        <taxon>Cyanobacteriota</taxon>
        <taxon>Cyanophyceae</taxon>
        <taxon>Oscillatoriophycideae</taxon>
        <taxon>Chroococcales</taxon>
        <taxon>Aphanothecaceae</taxon>
        <taxon>Crocosphaera</taxon>
        <taxon>Crocosphaera subtropica</taxon>
    </lineage>
</organism>
<dbReference type="Proteomes" id="UP000001203">
    <property type="component" value="Chromosome circular"/>
</dbReference>
<reference evidence="8 9" key="1">
    <citation type="journal article" date="2008" name="Proc. Natl. Acad. Sci. U.S.A.">
        <title>The genome of Cyanothece 51142, a unicellular diazotrophic cyanobacterium important in the marine nitrogen cycle.</title>
        <authorList>
            <person name="Welsh E.A."/>
            <person name="Liberton M."/>
            <person name="Stoeckel J."/>
            <person name="Loh T."/>
            <person name="Elvitigala T."/>
            <person name="Wang C."/>
            <person name="Wollam A."/>
            <person name="Fulton R.S."/>
            <person name="Clifton S.W."/>
            <person name="Jacobs J.M."/>
            <person name="Aurora R."/>
            <person name="Ghosh B.K."/>
            <person name="Sherman L.A."/>
            <person name="Smith R.D."/>
            <person name="Wilson R.K."/>
            <person name="Pakrasi H.B."/>
        </authorList>
    </citation>
    <scope>NUCLEOTIDE SEQUENCE [LARGE SCALE GENOMIC DNA]</scope>
    <source>
        <strain evidence="9">ATCC 51142 / BH68</strain>
    </source>
</reference>
<gene>
    <name evidence="8" type="ordered locus">cce_3064</name>
</gene>
<evidence type="ECO:0000256" key="3">
    <source>
        <dbReference type="ARBA" id="ARBA00022722"/>
    </source>
</evidence>
<name>B1WWU3_CROS5</name>
<evidence type="ECO:0000256" key="2">
    <source>
        <dbReference type="ARBA" id="ARBA00022649"/>
    </source>
</evidence>